<sequence>MLPNISPSGTDNSTNSAEAAKAIAIVETEFSEGFKSNNPCQK</sequence>
<dbReference type="Proteomes" id="UP000031666">
    <property type="component" value="Unassembled WGS sequence"/>
</dbReference>
<reference evidence="1 2" key="2">
    <citation type="submission" date="2015-01" db="EMBL/GenBank/DDBJ databases">
        <authorList>
            <consortium name="NBRP consortium"/>
            <person name="Sawabe T."/>
            <person name="Meirelles P."/>
            <person name="Feng G."/>
            <person name="Sayaka M."/>
            <person name="Hattori M."/>
            <person name="Ohkuma M."/>
        </authorList>
    </citation>
    <scope>NUCLEOTIDE SEQUENCE [LARGE SCALE GENOMIC DNA]</scope>
    <source>
        <strain evidence="2">JCM 19241</strain>
    </source>
</reference>
<dbReference type="AlphaFoldDB" id="A0A0B8Q8S2"/>
<organism evidence="1 2">
    <name type="scientific">Vibrio ishigakensis</name>
    <dbReference type="NCBI Taxonomy" id="1481914"/>
    <lineage>
        <taxon>Bacteria</taxon>
        <taxon>Pseudomonadati</taxon>
        <taxon>Pseudomonadota</taxon>
        <taxon>Gammaproteobacteria</taxon>
        <taxon>Vibrionales</taxon>
        <taxon>Vibrionaceae</taxon>
        <taxon>Vibrio</taxon>
    </lineage>
</organism>
<dbReference type="EMBL" id="BBSC01000003">
    <property type="protein sequence ID" value="GAM74991.1"/>
    <property type="molecule type" value="Genomic_DNA"/>
</dbReference>
<evidence type="ECO:0000313" key="2">
    <source>
        <dbReference type="Proteomes" id="UP000031666"/>
    </source>
</evidence>
<reference evidence="1 2" key="1">
    <citation type="submission" date="2015-01" db="EMBL/GenBank/DDBJ databases">
        <title>Vibrio sp. C94 JCM 19241 whole genome shotgun sequence.</title>
        <authorList>
            <person name="Sawabe T."/>
            <person name="Meirelles P."/>
            <person name="Feng G."/>
            <person name="Sayaka M."/>
            <person name="Hattori M."/>
            <person name="Ohkuma M."/>
        </authorList>
    </citation>
    <scope>NUCLEOTIDE SEQUENCE [LARGE SCALE GENOMIC DNA]</scope>
    <source>
        <strain evidence="2">JCM 19241</strain>
    </source>
</reference>
<accession>A0A0B8Q8S2</accession>
<evidence type="ECO:0000313" key="1">
    <source>
        <dbReference type="EMBL" id="GAM74991.1"/>
    </source>
</evidence>
<name>A0A0B8Q8S2_9VIBR</name>
<comment type="caution">
    <text evidence="1">The sequence shown here is derived from an EMBL/GenBank/DDBJ whole genome shotgun (WGS) entry which is preliminary data.</text>
</comment>
<gene>
    <name evidence="1" type="ORF">JCM19241_1334</name>
</gene>
<proteinExistence type="predicted"/>
<dbReference type="STRING" id="1481914.JCM19241_1334"/>
<protein>
    <submittedName>
        <fullName evidence="1">Uncharacterized protein</fullName>
    </submittedName>
</protein>